<name>V8G9M3_9BURK</name>
<dbReference type="AlphaFoldDB" id="V8G9M3"/>
<feature type="domain" description="Glycosyltransferase 2-like" evidence="1">
    <location>
        <begin position="7"/>
        <end position="130"/>
    </location>
</feature>
<evidence type="ECO:0000259" key="1">
    <source>
        <dbReference type="Pfam" id="PF00535"/>
    </source>
</evidence>
<dbReference type="EMBL" id="AYSV01000043">
    <property type="protein sequence ID" value="ETD72638.1"/>
    <property type="molecule type" value="Genomic_DNA"/>
</dbReference>
<dbReference type="GO" id="GO:0016758">
    <property type="term" value="F:hexosyltransferase activity"/>
    <property type="evidence" value="ECO:0007669"/>
    <property type="project" value="UniProtKB-ARBA"/>
</dbReference>
<comment type="caution">
    <text evidence="2">The sequence shown here is derived from an EMBL/GenBank/DDBJ whole genome shotgun (WGS) entry which is preliminary data.</text>
</comment>
<evidence type="ECO:0000313" key="3">
    <source>
        <dbReference type="Proteomes" id="UP000018766"/>
    </source>
</evidence>
<dbReference type="PANTHER" id="PTHR22916:SF3">
    <property type="entry name" value="UDP-GLCNAC:BETAGAL BETA-1,3-N-ACETYLGLUCOSAMINYLTRANSFERASE-LIKE PROTEIN 1"/>
    <property type="match status" value="1"/>
</dbReference>
<dbReference type="SUPFAM" id="SSF53448">
    <property type="entry name" value="Nucleotide-diphospho-sugar transferases"/>
    <property type="match status" value="1"/>
</dbReference>
<organism evidence="2 3">
    <name type="scientific">Pelistega indica</name>
    <dbReference type="NCBI Taxonomy" id="1414851"/>
    <lineage>
        <taxon>Bacteria</taxon>
        <taxon>Pseudomonadati</taxon>
        <taxon>Pseudomonadota</taxon>
        <taxon>Betaproteobacteria</taxon>
        <taxon>Burkholderiales</taxon>
        <taxon>Alcaligenaceae</taxon>
        <taxon>Pelistega</taxon>
    </lineage>
</organism>
<dbReference type="PATRIC" id="fig|1414851.3.peg.615"/>
<dbReference type="InterPro" id="IPR001173">
    <property type="entry name" value="Glyco_trans_2-like"/>
</dbReference>
<dbReference type="OrthoDB" id="9816564at2"/>
<sequence>MNDIVVSIIVPAYNAEKTLEKTLLSIQRQQHKNVEVLIVNDCSTDKTIEVAERFCLADSRFFLFNQEKNAGVAAARNRGIKEASGEYVCFLDADDWWGEDKLTDQLAFMQTNNVALSYMPYVRIQEYTGNQLSIVNPPAKLTFNDLLKSNYIGNLTAMVTRTAIGDTRFQKIGHEDYVFWLEILRKNIVAFCVPGNSVKCFYLVRKNSLSSSKFKMITWQWKIYRNYLKLSYHKSFIFLICYIVQGIRKRA</sequence>
<keyword evidence="2" id="KW-0808">Transferase</keyword>
<dbReference type="InterPro" id="IPR029044">
    <property type="entry name" value="Nucleotide-diphossugar_trans"/>
</dbReference>
<keyword evidence="3" id="KW-1185">Reference proteome</keyword>
<accession>V8G9M3</accession>
<dbReference type="CDD" id="cd00761">
    <property type="entry name" value="Glyco_tranf_GTA_type"/>
    <property type="match status" value="1"/>
</dbReference>
<dbReference type="PANTHER" id="PTHR22916">
    <property type="entry name" value="GLYCOSYLTRANSFERASE"/>
    <property type="match status" value="1"/>
</dbReference>
<dbReference type="Gene3D" id="3.90.550.10">
    <property type="entry name" value="Spore Coat Polysaccharide Biosynthesis Protein SpsA, Chain A"/>
    <property type="match status" value="1"/>
</dbReference>
<protein>
    <submittedName>
        <fullName evidence="2">Glycosyl transferase</fullName>
    </submittedName>
</protein>
<dbReference type="RefSeq" id="WP_023949821.1">
    <property type="nucleotide sequence ID" value="NZ_AYSV01000043.1"/>
</dbReference>
<evidence type="ECO:0000313" key="2">
    <source>
        <dbReference type="EMBL" id="ETD72638.1"/>
    </source>
</evidence>
<dbReference type="Pfam" id="PF00535">
    <property type="entry name" value="Glycos_transf_2"/>
    <property type="match status" value="1"/>
</dbReference>
<dbReference type="Proteomes" id="UP000018766">
    <property type="component" value="Unassembled WGS sequence"/>
</dbReference>
<gene>
    <name evidence="2" type="ORF">V757_03105</name>
</gene>
<proteinExistence type="predicted"/>
<reference evidence="2 3" key="1">
    <citation type="submission" date="2013-11" db="EMBL/GenBank/DDBJ databases">
        <title>Genomic analysis of Pelistega sp. HM-7.</title>
        <authorList>
            <person name="Kumbhare S.V."/>
            <person name="Shetty S.A."/>
            <person name="Sharma O."/>
            <person name="Dhotre D.P."/>
        </authorList>
    </citation>
    <scope>NUCLEOTIDE SEQUENCE [LARGE SCALE GENOMIC DNA]</scope>
    <source>
        <strain evidence="2 3">HM-7</strain>
    </source>
</reference>